<dbReference type="SUPFAM" id="SSF52172">
    <property type="entry name" value="CheY-like"/>
    <property type="match status" value="1"/>
</dbReference>
<dbReference type="Proteomes" id="UP001409291">
    <property type="component" value="Unassembled WGS sequence"/>
</dbReference>
<dbReference type="RefSeq" id="WP_208698661.1">
    <property type="nucleotide sequence ID" value="NZ_JBDJNQ010000001.1"/>
</dbReference>
<organism evidence="4 5">
    <name type="scientific">Sphingobacterium kitahiroshimense</name>
    <dbReference type="NCBI Taxonomy" id="470446"/>
    <lineage>
        <taxon>Bacteria</taxon>
        <taxon>Pseudomonadati</taxon>
        <taxon>Bacteroidota</taxon>
        <taxon>Sphingobacteriia</taxon>
        <taxon>Sphingobacteriales</taxon>
        <taxon>Sphingobacteriaceae</taxon>
        <taxon>Sphingobacterium</taxon>
    </lineage>
</organism>
<evidence type="ECO:0000259" key="3">
    <source>
        <dbReference type="PROSITE" id="PS50930"/>
    </source>
</evidence>
<evidence type="ECO:0000259" key="2">
    <source>
        <dbReference type="PROSITE" id="PS50110"/>
    </source>
</evidence>
<dbReference type="PANTHER" id="PTHR37299:SF1">
    <property type="entry name" value="STAGE 0 SPORULATION PROTEIN A HOMOLOG"/>
    <property type="match status" value="1"/>
</dbReference>
<accession>A0ABV0BMN1</accession>
<dbReference type="InterPro" id="IPR046947">
    <property type="entry name" value="LytR-like"/>
</dbReference>
<feature type="modified residue" description="4-aspartylphosphate" evidence="1">
    <location>
        <position position="55"/>
    </location>
</feature>
<proteinExistence type="predicted"/>
<protein>
    <submittedName>
        <fullName evidence="4">LytTR family DNA-binding domain-containing protein</fullName>
    </submittedName>
</protein>
<dbReference type="PANTHER" id="PTHR37299">
    <property type="entry name" value="TRANSCRIPTIONAL REGULATOR-RELATED"/>
    <property type="match status" value="1"/>
</dbReference>
<dbReference type="InterPro" id="IPR001789">
    <property type="entry name" value="Sig_transdc_resp-reg_receiver"/>
</dbReference>
<evidence type="ECO:0000313" key="5">
    <source>
        <dbReference type="Proteomes" id="UP001409291"/>
    </source>
</evidence>
<name>A0ABV0BMN1_9SPHI</name>
<keyword evidence="5" id="KW-1185">Reference proteome</keyword>
<dbReference type="Pfam" id="PF00072">
    <property type="entry name" value="Response_reg"/>
    <property type="match status" value="1"/>
</dbReference>
<dbReference type="PROSITE" id="PS50930">
    <property type="entry name" value="HTH_LYTTR"/>
    <property type="match status" value="1"/>
</dbReference>
<dbReference type="Pfam" id="PF04397">
    <property type="entry name" value="LytTR"/>
    <property type="match status" value="1"/>
</dbReference>
<dbReference type="InterPro" id="IPR011006">
    <property type="entry name" value="CheY-like_superfamily"/>
</dbReference>
<keyword evidence="4" id="KW-0238">DNA-binding</keyword>
<feature type="domain" description="Response regulatory" evidence="2">
    <location>
        <begin position="2"/>
        <end position="115"/>
    </location>
</feature>
<dbReference type="GO" id="GO:0003677">
    <property type="term" value="F:DNA binding"/>
    <property type="evidence" value="ECO:0007669"/>
    <property type="project" value="UniProtKB-KW"/>
</dbReference>
<dbReference type="SMART" id="SM00850">
    <property type="entry name" value="LytTR"/>
    <property type="match status" value="1"/>
</dbReference>
<sequence>MQVLIVEDETAAYESLVEILKEIDPTIQVSGNTESVSQTINWLTTNPPPDLILMDIHLSDGAAFLIFNHVEVEVPIIFTTAYDEYAIEAFKVNSIDYLLKPIKKNDLDRALQKFKRFTQSDLVAYISKITQLAPAKQYKDKILIPVQDRLIPIDLQTVSFFYTTDKSTHIYLKDGSKYPYSRTLEQLYITLNPKNFYRANKQFIIARNSVQSITIWFDNRLLITLDTETPERIYVSKNKASDFKEWMVNM</sequence>
<feature type="domain" description="HTH LytTR-type" evidence="3">
    <location>
        <begin position="142"/>
        <end position="249"/>
    </location>
</feature>
<dbReference type="PROSITE" id="PS50110">
    <property type="entry name" value="RESPONSE_REGULATORY"/>
    <property type="match status" value="1"/>
</dbReference>
<comment type="caution">
    <text evidence="4">The sequence shown here is derived from an EMBL/GenBank/DDBJ whole genome shotgun (WGS) entry which is preliminary data.</text>
</comment>
<evidence type="ECO:0000313" key="4">
    <source>
        <dbReference type="EMBL" id="MEN5375747.1"/>
    </source>
</evidence>
<dbReference type="InterPro" id="IPR007492">
    <property type="entry name" value="LytTR_DNA-bd_dom"/>
</dbReference>
<reference evidence="4 5" key="1">
    <citation type="submission" date="2024-04" db="EMBL/GenBank/DDBJ databases">
        <title>WGS of bacteria from Torrens River.</title>
        <authorList>
            <person name="Wyrsch E.R."/>
            <person name="Drigo B."/>
        </authorList>
    </citation>
    <scope>NUCLEOTIDE SEQUENCE [LARGE SCALE GENOMIC DNA]</scope>
    <source>
        <strain evidence="4 5">TWI391</strain>
    </source>
</reference>
<dbReference type="Gene3D" id="2.40.50.1020">
    <property type="entry name" value="LytTr DNA-binding domain"/>
    <property type="match status" value="1"/>
</dbReference>
<evidence type="ECO:0000256" key="1">
    <source>
        <dbReference type="PROSITE-ProRule" id="PRU00169"/>
    </source>
</evidence>
<gene>
    <name evidence="4" type="ORF">ABE541_00565</name>
</gene>
<dbReference type="EMBL" id="JBDJNQ010000001">
    <property type="protein sequence ID" value="MEN5375747.1"/>
    <property type="molecule type" value="Genomic_DNA"/>
</dbReference>
<keyword evidence="1" id="KW-0597">Phosphoprotein</keyword>
<dbReference type="Gene3D" id="3.40.50.2300">
    <property type="match status" value="1"/>
</dbReference>
<dbReference type="SMART" id="SM00448">
    <property type="entry name" value="REC"/>
    <property type="match status" value="1"/>
</dbReference>